<evidence type="ECO:0000256" key="1">
    <source>
        <dbReference type="SAM" id="MobiDB-lite"/>
    </source>
</evidence>
<gene>
    <name evidence="2" type="ORF">AK812_SmicGene21622</name>
</gene>
<dbReference type="AlphaFoldDB" id="A0A1Q9DLW4"/>
<accession>A0A1Q9DLW4</accession>
<dbReference type="Proteomes" id="UP000186817">
    <property type="component" value="Unassembled WGS sequence"/>
</dbReference>
<sequence>MDLYLETRVAGVQRPQEPRRFDGSHKRRRSALVMVMMMMKMMMVMVMMLRIMMMVMLVLMLIRAAAGGIARIAESHAALGSPEKALQPWEELVNALPRGVLGSIIKEGETMDLASDKDKKLLVNVSSHILHALGKKKSKMDKTGMASNKADTSNLNQTISDFQYLGGEGNAASKHAPLGPELSRRRGKLKLLHFRRASPTASPMRNTMNSTMGDALGKGEPASKAS</sequence>
<feature type="region of interest" description="Disordered" evidence="1">
    <location>
        <begin position="196"/>
        <end position="226"/>
    </location>
</feature>
<protein>
    <submittedName>
        <fullName evidence="2">Uncharacterized protein</fullName>
    </submittedName>
</protein>
<name>A0A1Q9DLW4_SYMMI</name>
<comment type="caution">
    <text evidence="2">The sequence shown here is derived from an EMBL/GenBank/DDBJ whole genome shotgun (WGS) entry which is preliminary data.</text>
</comment>
<evidence type="ECO:0000313" key="2">
    <source>
        <dbReference type="EMBL" id="OLP96155.1"/>
    </source>
</evidence>
<feature type="compositionally biased region" description="Polar residues" evidence="1">
    <location>
        <begin position="199"/>
        <end position="212"/>
    </location>
</feature>
<proteinExistence type="predicted"/>
<reference evidence="2 3" key="1">
    <citation type="submission" date="2016-02" db="EMBL/GenBank/DDBJ databases">
        <title>Genome analysis of coral dinoflagellate symbionts highlights evolutionary adaptations to a symbiotic lifestyle.</title>
        <authorList>
            <person name="Aranda M."/>
            <person name="Li Y."/>
            <person name="Liew Y.J."/>
            <person name="Baumgarten S."/>
            <person name="Simakov O."/>
            <person name="Wilson M."/>
            <person name="Piel J."/>
            <person name="Ashoor H."/>
            <person name="Bougouffa S."/>
            <person name="Bajic V.B."/>
            <person name="Ryu T."/>
            <person name="Ravasi T."/>
            <person name="Bayer T."/>
            <person name="Micklem G."/>
            <person name="Kim H."/>
            <person name="Bhak J."/>
            <person name="Lajeunesse T.C."/>
            <person name="Voolstra C.R."/>
        </authorList>
    </citation>
    <scope>NUCLEOTIDE SEQUENCE [LARGE SCALE GENOMIC DNA]</scope>
    <source>
        <strain evidence="2 3">CCMP2467</strain>
    </source>
</reference>
<organism evidence="2 3">
    <name type="scientific">Symbiodinium microadriaticum</name>
    <name type="common">Dinoflagellate</name>
    <name type="synonym">Zooxanthella microadriatica</name>
    <dbReference type="NCBI Taxonomy" id="2951"/>
    <lineage>
        <taxon>Eukaryota</taxon>
        <taxon>Sar</taxon>
        <taxon>Alveolata</taxon>
        <taxon>Dinophyceae</taxon>
        <taxon>Suessiales</taxon>
        <taxon>Symbiodiniaceae</taxon>
        <taxon>Symbiodinium</taxon>
    </lineage>
</organism>
<evidence type="ECO:0000313" key="3">
    <source>
        <dbReference type="Proteomes" id="UP000186817"/>
    </source>
</evidence>
<dbReference type="EMBL" id="LSRX01000477">
    <property type="protein sequence ID" value="OLP96155.1"/>
    <property type="molecule type" value="Genomic_DNA"/>
</dbReference>
<keyword evidence="3" id="KW-1185">Reference proteome</keyword>